<sequence>MNDMRFRTPEIGWLNSLFVASRERFARNMGFIEHLTIGPETIATEDFRFVCLEKCRPLRDRRRAELLLRPRGKGPTSLAIPLELVEQDLSALCDFILHPDLKFLIIDHEYCNLLNFDLGGLHEHTSLSRLSNLVALSIYRSEEELDIEKLCEWLAHCDLKIFQIDQFQQLKHLSQPHMVQLLRCLWRHQNLQALALRISCGETGTGGVCANLEKEIGTACWPRLQALYLQAVDQYWLQKLPMFEKLQILELRDIKFLLREFVEDLAQSISRCRYLQVVDLEFRNVVDSKIFSTMASGCPLLQRFCVRTLDGGIDMKGDHFSRLLQALPRVEILSLPVRFRMNASNLRDLVNCCSRLKVLEMDYTGLYLSLESLVEAPPLSGLRVLNLGSVRFENPSRYAQLRSLKSIATEWSRVFPQLRRAPCPADVHGPEVHIEENPSNRDADRDDDDWSTDNDSEMSVDDPGLDYDDYGSDWFHMRRRLWKILGYNMDDCHEVITGTNHMWQTDFEIVQLDWPITPLKAFLDPKMHSRV</sequence>
<dbReference type="AlphaFoldDB" id="A0AA39QY36"/>
<dbReference type="InterPro" id="IPR032675">
    <property type="entry name" value="LRR_dom_sf"/>
</dbReference>
<accession>A0AA39QY36</accession>
<dbReference type="Proteomes" id="UP001166286">
    <property type="component" value="Unassembled WGS sequence"/>
</dbReference>
<gene>
    <name evidence="2" type="ORF">JMJ35_005881</name>
</gene>
<comment type="caution">
    <text evidence="2">The sequence shown here is derived from an EMBL/GenBank/DDBJ whole genome shotgun (WGS) entry which is preliminary data.</text>
</comment>
<keyword evidence="3" id="KW-1185">Reference proteome</keyword>
<organism evidence="2 3">
    <name type="scientific">Cladonia borealis</name>
    <dbReference type="NCBI Taxonomy" id="184061"/>
    <lineage>
        <taxon>Eukaryota</taxon>
        <taxon>Fungi</taxon>
        <taxon>Dikarya</taxon>
        <taxon>Ascomycota</taxon>
        <taxon>Pezizomycotina</taxon>
        <taxon>Lecanoromycetes</taxon>
        <taxon>OSLEUM clade</taxon>
        <taxon>Lecanoromycetidae</taxon>
        <taxon>Lecanorales</taxon>
        <taxon>Lecanorineae</taxon>
        <taxon>Cladoniaceae</taxon>
        <taxon>Cladonia</taxon>
    </lineage>
</organism>
<dbReference type="SUPFAM" id="SSF52047">
    <property type="entry name" value="RNI-like"/>
    <property type="match status" value="1"/>
</dbReference>
<feature type="compositionally biased region" description="Acidic residues" evidence="1">
    <location>
        <begin position="445"/>
        <end position="464"/>
    </location>
</feature>
<reference evidence="2" key="1">
    <citation type="submission" date="2023-03" db="EMBL/GenBank/DDBJ databases">
        <title>Complete genome of Cladonia borealis.</title>
        <authorList>
            <person name="Park H."/>
        </authorList>
    </citation>
    <scope>NUCLEOTIDE SEQUENCE</scope>
    <source>
        <strain evidence="2">ANT050790</strain>
    </source>
</reference>
<protein>
    <submittedName>
        <fullName evidence="2">Uncharacterized protein</fullName>
    </submittedName>
</protein>
<evidence type="ECO:0000256" key="1">
    <source>
        <dbReference type="SAM" id="MobiDB-lite"/>
    </source>
</evidence>
<dbReference type="EMBL" id="JAFEKC020000013">
    <property type="protein sequence ID" value="KAK0511308.1"/>
    <property type="molecule type" value="Genomic_DNA"/>
</dbReference>
<proteinExistence type="predicted"/>
<feature type="region of interest" description="Disordered" evidence="1">
    <location>
        <begin position="425"/>
        <end position="464"/>
    </location>
</feature>
<name>A0AA39QY36_9LECA</name>
<evidence type="ECO:0000313" key="2">
    <source>
        <dbReference type="EMBL" id="KAK0511308.1"/>
    </source>
</evidence>
<evidence type="ECO:0000313" key="3">
    <source>
        <dbReference type="Proteomes" id="UP001166286"/>
    </source>
</evidence>
<dbReference type="Gene3D" id="3.80.10.10">
    <property type="entry name" value="Ribonuclease Inhibitor"/>
    <property type="match status" value="1"/>
</dbReference>
<feature type="compositionally biased region" description="Basic and acidic residues" evidence="1">
    <location>
        <begin position="428"/>
        <end position="444"/>
    </location>
</feature>